<evidence type="ECO:0000313" key="2">
    <source>
        <dbReference type="Proteomes" id="UP000008281"/>
    </source>
</evidence>
<dbReference type="Proteomes" id="UP000008281">
    <property type="component" value="Unassembled WGS sequence"/>
</dbReference>
<proteinExistence type="predicted"/>
<dbReference type="HOGENOM" id="CLU_105165_2_0_1"/>
<protein>
    <submittedName>
        <fullName evidence="1">Uncharacterized protein</fullName>
    </submittedName>
</protein>
<dbReference type="AlphaFoldDB" id="E3M9J8"/>
<dbReference type="EMBL" id="DS268430">
    <property type="protein sequence ID" value="EFO96195.1"/>
    <property type="molecule type" value="Genomic_DNA"/>
</dbReference>
<evidence type="ECO:0000313" key="1">
    <source>
        <dbReference type="EMBL" id="EFO96195.1"/>
    </source>
</evidence>
<organism evidence="2">
    <name type="scientific">Caenorhabditis remanei</name>
    <name type="common">Caenorhabditis vulgaris</name>
    <dbReference type="NCBI Taxonomy" id="31234"/>
    <lineage>
        <taxon>Eukaryota</taxon>
        <taxon>Metazoa</taxon>
        <taxon>Ecdysozoa</taxon>
        <taxon>Nematoda</taxon>
        <taxon>Chromadorea</taxon>
        <taxon>Rhabditida</taxon>
        <taxon>Rhabditina</taxon>
        <taxon>Rhabditomorpha</taxon>
        <taxon>Rhabditoidea</taxon>
        <taxon>Rhabditidae</taxon>
        <taxon>Peloderinae</taxon>
        <taxon>Caenorhabditis</taxon>
    </lineage>
</organism>
<dbReference type="InParanoid" id="E3M9J8"/>
<dbReference type="OrthoDB" id="10530486at2759"/>
<name>E3M9J8_CAERE</name>
<keyword evidence="2" id="KW-1185">Reference proteome</keyword>
<dbReference type="InterPro" id="IPR003326">
    <property type="entry name" value="TRA-1_regulated"/>
</dbReference>
<sequence length="130" mass="14338">MFNNISENGILFTEGAGCDRNITCGSKSTTYVDIQFKNSEIVLDDLVNINSGTGLLTHIVGEDTGLAVDIFSFFGMICENKVWYVTKYPAGIRYRTTNREWKLVGTNGKYDGKKSKIEVMSCASVTASIE</sequence>
<dbReference type="Pfam" id="PF02343">
    <property type="entry name" value="TRA-1_regulated"/>
    <property type="match status" value="1"/>
</dbReference>
<reference evidence="1" key="1">
    <citation type="submission" date="2007-07" db="EMBL/GenBank/DDBJ databases">
        <title>PCAP assembly of the Caenorhabditis remanei genome.</title>
        <authorList>
            <consortium name="The Caenorhabditis remanei Sequencing Consortium"/>
            <person name="Wilson R.K."/>
        </authorList>
    </citation>
    <scope>NUCLEOTIDE SEQUENCE [LARGE SCALE GENOMIC DNA]</scope>
    <source>
        <strain evidence="1">PB4641</strain>
    </source>
</reference>
<accession>E3M9J8</accession>
<gene>
    <name evidence="1" type="ORF">CRE_14566</name>
</gene>